<dbReference type="EMBL" id="CAJVPW010046993">
    <property type="protein sequence ID" value="CAG8758608.1"/>
    <property type="molecule type" value="Genomic_DNA"/>
</dbReference>
<protein>
    <submittedName>
        <fullName evidence="1">7702_t:CDS:1</fullName>
    </submittedName>
</protein>
<comment type="caution">
    <text evidence="1">The sequence shown here is derived from an EMBL/GenBank/DDBJ whole genome shotgun (WGS) entry which is preliminary data.</text>
</comment>
<sequence>MATNSTTQNISCLEILALNILKNPSPEKIANDINIPELDPCFLYNQELFLYKIKKLIILLICGHPYYCNCIESFIKINSTCPRPDCNKEIKSTDISIPR</sequence>
<organism evidence="1 2">
    <name type="scientific">Cetraspora pellucida</name>
    <dbReference type="NCBI Taxonomy" id="1433469"/>
    <lineage>
        <taxon>Eukaryota</taxon>
        <taxon>Fungi</taxon>
        <taxon>Fungi incertae sedis</taxon>
        <taxon>Mucoromycota</taxon>
        <taxon>Glomeromycotina</taxon>
        <taxon>Glomeromycetes</taxon>
        <taxon>Diversisporales</taxon>
        <taxon>Gigasporaceae</taxon>
        <taxon>Cetraspora</taxon>
    </lineage>
</organism>
<accession>A0ACA9QQG8</accession>
<keyword evidence="2" id="KW-1185">Reference proteome</keyword>
<dbReference type="Proteomes" id="UP000789366">
    <property type="component" value="Unassembled WGS sequence"/>
</dbReference>
<evidence type="ECO:0000313" key="2">
    <source>
        <dbReference type="Proteomes" id="UP000789366"/>
    </source>
</evidence>
<gene>
    <name evidence="1" type="ORF">SPELUC_LOCUS14978</name>
</gene>
<proteinExistence type="predicted"/>
<evidence type="ECO:0000313" key="1">
    <source>
        <dbReference type="EMBL" id="CAG8758608.1"/>
    </source>
</evidence>
<name>A0ACA9QQG8_9GLOM</name>
<reference evidence="1" key="1">
    <citation type="submission" date="2021-06" db="EMBL/GenBank/DDBJ databases">
        <authorList>
            <person name="Kallberg Y."/>
            <person name="Tangrot J."/>
            <person name="Rosling A."/>
        </authorList>
    </citation>
    <scope>NUCLEOTIDE SEQUENCE</scope>
    <source>
        <strain evidence="1">28 12/20/2015</strain>
    </source>
</reference>
<feature type="non-terminal residue" evidence="1">
    <location>
        <position position="99"/>
    </location>
</feature>